<proteinExistence type="predicted"/>
<keyword evidence="8" id="KW-1185">Reference proteome</keyword>
<feature type="domain" description="HTH deoR-type" evidence="4">
    <location>
        <begin position="10"/>
        <end position="51"/>
    </location>
</feature>
<gene>
    <name evidence="5" type="ORF">CU635_09570</name>
    <name evidence="6" type="ORF">CVD25_11595</name>
</gene>
<dbReference type="SUPFAM" id="SSF46785">
    <property type="entry name" value="Winged helix' DNA-binding domain"/>
    <property type="match status" value="1"/>
</dbReference>
<evidence type="ECO:0000259" key="4">
    <source>
        <dbReference type="Pfam" id="PF08220"/>
    </source>
</evidence>
<accession>A0A2N5GMS0</accession>
<dbReference type="EMBL" id="PGVA01000022">
    <property type="protein sequence ID" value="PLR83292.1"/>
    <property type="molecule type" value="Genomic_DNA"/>
</dbReference>
<dbReference type="PANTHER" id="PTHR30363:SF28">
    <property type="entry name" value="TRANSCRIPTIONAL REGULATORY PROTEIN-RELATED"/>
    <property type="match status" value="1"/>
</dbReference>
<dbReference type="GO" id="GO:0003700">
    <property type="term" value="F:DNA-binding transcription factor activity"/>
    <property type="evidence" value="ECO:0007669"/>
    <property type="project" value="InterPro"/>
</dbReference>
<evidence type="ECO:0000313" key="5">
    <source>
        <dbReference type="EMBL" id="PLR83292.1"/>
    </source>
</evidence>
<dbReference type="InterPro" id="IPR011991">
    <property type="entry name" value="ArsR-like_HTH"/>
</dbReference>
<dbReference type="InterPro" id="IPR036390">
    <property type="entry name" value="WH_DNA-bd_sf"/>
</dbReference>
<comment type="caution">
    <text evidence="5">The sequence shown here is derived from an EMBL/GenBank/DDBJ whole genome shotgun (WGS) entry which is preliminary data.</text>
</comment>
<dbReference type="EMBL" id="PGVD01000030">
    <property type="protein sequence ID" value="PLR96661.1"/>
    <property type="molecule type" value="Genomic_DNA"/>
</dbReference>
<dbReference type="InterPro" id="IPR036388">
    <property type="entry name" value="WH-like_DNA-bd_sf"/>
</dbReference>
<reference evidence="5 7" key="1">
    <citation type="submission" date="2017-11" db="EMBL/GenBank/DDBJ databases">
        <title>Comparitive Functional Genomics of Dry Heat Resistant strains isolated from the Viking Spacecraft.</title>
        <authorList>
            <person name="Seuylemezian A."/>
            <person name="Cooper K."/>
            <person name="Vaishampayan P."/>
        </authorList>
    </citation>
    <scope>NUCLEOTIDE SEQUENCE [LARGE SCALE GENOMIC DNA]</scope>
    <source>
        <strain evidence="5 7">M4.6</strain>
    </source>
</reference>
<dbReference type="InterPro" id="IPR001034">
    <property type="entry name" value="DeoR_HTH"/>
</dbReference>
<dbReference type="CDD" id="cd00090">
    <property type="entry name" value="HTH_ARSR"/>
    <property type="match status" value="1"/>
</dbReference>
<evidence type="ECO:0000256" key="3">
    <source>
        <dbReference type="ARBA" id="ARBA00023163"/>
    </source>
</evidence>
<dbReference type="Pfam" id="PF08220">
    <property type="entry name" value="HTH_DeoR"/>
    <property type="match status" value="1"/>
</dbReference>
<dbReference type="Proteomes" id="UP000234951">
    <property type="component" value="Unassembled WGS sequence"/>
</dbReference>
<name>A0A2N5GMS0_9BACI</name>
<protein>
    <submittedName>
        <fullName evidence="5">Transcriptional regulator</fullName>
    </submittedName>
</protein>
<keyword evidence="1" id="KW-0805">Transcription regulation</keyword>
<keyword evidence="3" id="KW-0804">Transcription</keyword>
<dbReference type="Proteomes" id="UP000235114">
    <property type="component" value="Unassembled WGS sequence"/>
</dbReference>
<evidence type="ECO:0000313" key="8">
    <source>
        <dbReference type="Proteomes" id="UP000235114"/>
    </source>
</evidence>
<dbReference type="PANTHER" id="PTHR30363">
    <property type="entry name" value="HTH-TYPE TRANSCRIPTIONAL REGULATOR SRLR-RELATED"/>
    <property type="match status" value="1"/>
</dbReference>
<dbReference type="RefSeq" id="WP_101577144.1">
    <property type="nucleotide sequence ID" value="NZ_PGVA01000022.1"/>
</dbReference>
<evidence type="ECO:0000256" key="1">
    <source>
        <dbReference type="ARBA" id="ARBA00023015"/>
    </source>
</evidence>
<dbReference type="InterPro" id="IPR050313">
    <property type="entry name" value="Carb_Metab_HTH_regulators"/>
</dbReference>
<dbReference type="AlphaFoldDB" id="A0A2N5GMS0"/>
<dbReference type="GO" id="GO:0003677">
    <property type="term" value="F:DNA binding"/>
    <property type="evidence" value="ECO:0007669"/>
    <property type="project" value="UniProtKB-KW"/>
</dbReference>
<sequence>MNPIPKSTKEKILDLLKKEESLTVNDLTDRLQITHMAVRKHLISLEKEALIASKAIKQPKGRPLQSYMLSSKAQGHFPKNYEGISVEFLHDIKEIHGEESVELLFKKREDRLTREYSSRIGDKTTAFEKLNELADIQNEKGYMAELAQVDENTFELTEYNCPIFSVARDFKVACRCETELFKNILGTEQINRTCCQTDGDSHCKFLFKIN</sequence>
<evidence type="ECO:0000313" key="7">
    <source>
        <dbReference type="Proteomes" id="UP000234951"/>
    </source>
</evidence>
<evidence type="ECO:0000313" key="6">
    <source>
        <dbReference type="EMBL" id="PLR96661.1"/>
    </source>
</evidence>
<evidence type="ECO:0000256" key="2">
    <source>
        <dbReference type="ARBA" id="ARBA00023125"/>
    </source>
</evidence>
<dbReference type="Gene3D" id="1.10.10.10">
    <property type="entry name" value="Winged helix-like DNA-binding domain superfamily/Winged helix DNA-binding domain"/>
    <property type="match status" value="1"/>
</dbReference>
<dbReference type="OrthoDB" id="155998at2"/>
<organism evidence="5 7">
    <name type="scientific">Bacillus canaveralius</name>
    <dbReference type="NCBI Taxonomy" id="1403243"/>
    <lineage>
        <taxon>Bacteria</taxon>
        <taxon>Bacillati</taxon>
        <taxon>Bacillota</taxon>
        <taxon>Bacilli</taxon>
        <taxon>Bacillales</taxon>
        <taxon>Bacillaceae</taxon>
        <taxon>Bacillus</taxon>
    </lineage>
</organism>
<reference evidence="6 8" key="2">
    <citation type="submission" date="2017-12" db="EMBL/GenBank/DDBJ databases">
        <title>Comparative Functional Genomics of Dry Heat Resistant strains isolated from the Viking Spacecraft.</title>
        <authorList>
            <person name="Seuylemezian A."/>
            <person name="Cooper K."/>
            <person name="Vaishampayan P."/>
        </authorList>
    </citation>
    <scope>NUCLEOTIDE SEQUENCE [LARGE SCALE GENOMIC DNA]</scope>
    <source>
        <strain evidence="6 8">ATCC 29669</strain>
    </source>
</reference>
<keyword evidence="2" id="KW-0238">DNA-binding</keyword>